<dbReference type="Gene3D" id="1.20.1070.10">
    <property type="entry name" value="Rhodopsin 7-helix transmembrane proteins"/>
    <property type="match status" value="1"/>
</dbReference>
<feature type="transmembrane region" description="Helical" evidence="6">
    <location>
        <begin position="79"/>
        <end position="102"/>
    </location>
</feature>
<dbReference type="GO" id="GO:0016020">
    <property type="term" value="C:membrane"/>
    <property type="evidence" value="ECO:0007669"/>
    <property type="project" value="UniProtKB-SubCell"/>
</dbReference>
<dbReference type="PANTHER" id="PTHR31552:SF8">
    <property type="entry name" value="SERPENTINE RECEPTOR CLASS GAMMA"/>
    <property type="match status" value="1"/>
</dbReference>
<dbReference type="AlphaFoldDB" id="A0A2A6BJM4"/>
<dbReference type="GO" id="GO:0004888">
    <property type="term" value="F:transmembrane signaling receptor activity"/>
    <property type="evidence" value="ECO:0007669"/>
    <property type="project" value="InterPro"/>
</dbReference>
<feature type="transmembrane region" description="Helical" evidence="6">
    <location>
        <begin position="230"/>
        <end position="256"/>
    </location>
</feature>
<evidence type="ECO:0000256" key="1">
    <source>
        <dbReference type="ARBA" id="ARBA00004141"/>
    </source>
</evidence>
<accession>A0A2A6BJM4</accession>
<reference evidence="7" key="2">
    <citation type="submission" date="2022-06" db="UniProtKB">
        <authorList>
            <consortium name="EnsemblMetazoa"/>
        </authorList>
    </citation>
    <scope>IDENTIFICATION</scope>
    <source>
        <strain evidence="7">PS312</strain>
    </source>
</reference>
<gene>
    <name evidence="7" type="primary">WBGene00277709</name>
</gene>
<dbReference type="EnsemblMetazoa" id="PPA39340.1">
    <property type="protein sequence ID" value="PPA39340.1"/>
    <property type="gene ID" value="WBGene00277709"/>
</dbReference>
<protein>
    <recommendedName>
        <fullName evidence="6">Serpentine receptor class gamma</fullName>
    </recommendedName>
</protein>
<dbReference type="PANTHER" id="PTHR31552">
    <property type="entry name" value="SERPENTINE RECEPTOR CLASS GAMMA"/>
    <property type="match status" value="1"/>
</dbReference>
<keyword evidence="3 6" id="KW-0812">Transmembrane</keyword>
<dbReference type="InterPro" id="IPR000609">
    <property type="entry name" value="7TM_GPCR_serpentine_rcpt_Srg"/>
</dbReference>
<feature type="transmembrane region" description="Helical" evidence="6">
    <location>
        <begin position="38"/>
        <end position="59"/>
    </location>
</feature>
<reference evidence="8" key="1">
    <citation type="journal article" date="2008" name="Nat. Genet.">
        <title>The Pristionchus pacificus genome provides a unique perspective on nematode lifestyle and parasitism.</title>
        <authorList>
            <person name="Dieterich C."/>
            <person name="Clifton S.W."/>
            <person name="Schuster L.N."/>
            <person name="Chinwalla A."/>
            <person name="Delehaunty K."/>
            <person name="Dinkelacker I."/>
            <person name="Fulton L."/>
            <person name="Fulton R."/>
            <person name="Godfrey J."/>
            <person name="Minx P."/>
            <person name="Mitreva M."/>
            <person name="Roeseler W."/>
            <person name="Tian H."/>
            <person name="Witte H."/>
            <person name="Yang S.P."/>
            <person name="Wilson R.K."/>
            <person name="Sommer R.J."/>
        </authorList>
    </citation>
    <scope>NUCLEOTIDE SEQUENCE [LARGE SCALE GENOMIC DNA]</scope>
    <source>
        <strain evidence="8">PS312</strain>
    </source>
</reference>
<feature type="transmembrane region" description="Helical" evidence="6">
    <location>
        <begin position="188"/>
        <end position="210"/>
    </location>
</feature>
<evidence type="ECO:0000256" key="4">
    <source>
        <dbReference type="ARBA" id="ARBA00022989"/>
    </source>
</evidence>
<keyword evidence="4 6" id="KW-1133">Transmembrane helix</keyword>
<evidence type="ECO:0000313" key="7">
    <source>
        <dbReference type="EnsemblMetazoa" id="PPA39340.1"/>
    </source>
</evidence>
<keyword evidence="8" id="KW-1185">Reference proteome</keyword>
<evidence type="ECO:0000256" key="6">
    <source>
        <dbReference type="RuleBase" id="RU280813"/>
    </source>
</evidence>
<dbReference type="GO" id="GO:0007606">
    <property type="term" value="P:sensory perception of chemical stimulus"/>
    <property type="evidence" value="ECO:0007669"/>
    <property type="project" value="UniProtKB-UniRule"/>
</dbReference>
<comment type="subcellular location">
    <subcellularLocation>
        <location evidence="1">Membrane</location>
        <topology evidence="1">Multi-pass membrane protein</topology>
    </subcellularLocation>
</comment>
<keyword evidence="5 6" id="KW-0472">Membrane</keyword>
<accession>A0A8R1YU54</accession>
<proteinExistence type="inferred from homology"/>
<feature type="transmembrane region" description="Helical" evidence="6">
    <location>
        <begin position="271"/>
        <end position="291"/>
    </location>
</feature>
<evidence type="ECO:0000313" key="8">
    <source>
        <dbReference type="Proteomes" id="UP000005239"/>
    </source>
</evidence>
<dbReference type="Pfam" id="PF02118">
    <property type="entry name" value="Srg"/>
    <property type="match status" value="1"/>
</dbReference>
<evidence type="ECO:0000256" key="2">
    <source>
        <dbReference type="ARBA" id="ARBA00005692"/>
    </source>
</evidence>
<comment type="similarity">
    <text evidence="2 6">Belongs to the nematode receptor-like protein srg family.</text>
</comment>
<organism evidence="7 8">
    <name type="scientific">Pristionchus pacificus</name>
    <name type="common">Parasitic nematode worm</name>
    <dbReference type="NCBI Taxonomy" id="54126"/>
    <lineage>
        <taxon>Eukaryota</taxon>
        <taxon>Metazoa</taxon>
        <taxon>Ecdysozoa</taxon>
        <taxon>Nematoda</taxon>
        <taxon>Chromadorea</taxon>
        <taxon>Rhabditida</taxon>
        <taxon>Rhabditina</taxon>
        <taxon>Diplogasteromorpha</taxon>
        <taxon>Diplogasteroidea</taxon>
        <taxon>Neodiplogasteridae</taxon>
        <taxon>Pristionchus</taxon>
    </lineage>
</organism>
<sequence>MMIRTVIQLSYGIPGIISYFLVFYVMFRIRGILSRSFVVIYVLMAVSNMITWVNAWIYLKLTSEPFFFFYYEWLEKQPFLINLHLFLTFHLYYVQNIDLLLLTLDRFAAVLSMLNDTKLWKKSYPFIALILHAIFAAAQLATSLPLDSKLFLNSQTGGYEFVEDDLGKSVIYKKATQWVYSNLQKKPLAAIVQIGFGIFIFLSCSILNIASLRYMRHVKSTKFSSIEKSFFVISFCIFLTQFMNLIMVCLVGIFQFTSHPFDDYMRTVIELVYYSSDLFSIGPALYTLLLPGPIRRFLIQKSTQTLRVSVESDGRASTT</sequence>
<evidence type="ECO:0000256" key="3">
    <source>
        <dbReference type="ARBA" id="ARBA00022692"/>
    </source>
</evidence>
<feature type="transmembrane region" description="Helical" evidence="6">
    <location>
        <begin position="123"/>
        <end position="142"/>
    </location>
</feature>
<feature type="transmembrane region" description="Helical" evidence="6">
    <location>
        <begin position="6"/>
        <end position="26"/>
    </location>
</feature>
<evidence type="ECO:0000256" key="5">
    <source>
        <dbReference type="ARBA" id="ARBA00023136"/>
    </source>
</evidence>
<name>A0A2A6BJM4_PRIPA</name>
<dbReference type="Proteomes" id="UP000005239">
    <property type="component" value="Unassembled WGS sequence"/>
</dbReference>